<dbReference type="RefSeq" id="WP_344610168.1">
    <property type="nucleotide sequence ID" value="NZ_BAAARV010000003.1"/>
</dbReference>
<dbReference type="InterPro" id="IPR036513">
    <property type="entry name" value="STAS_dom_sf"/>
</dbReference>
<evidence type="ECO:0000313" key="4">
    <source>
        <dbReference type="EMBL" id="GAA2326425.1"/>
    </source>
</evidence>
<reference evidence="5" key="1">
    <citation type="journal article" date="2019" name="Int. J. Syst. Evol. Microbiol.">
        <title>The Global Catalogue of Microorganisms (GCM) 10K type strain sequencing project: providing services to taxonomists for standard genome sequencing and annotation.</title>
        <authorList>
            <consortium name="The Broad Institute Genomics Platform"/>
            <consortium name="The Broad Institute Genome Sequencing Center for Infectious Disease"/>
            <person name="Wu L."/>
            <person name="Ma J."/>
        </authorList>
    </citation>
    <scope>NUCLEOTIDE SEQUENCE [LARGE SCALE GENOMIC DNA]</scope>
    <source>
        <strain evidence="5">JCM 3272</strain>
    </source>
</reference>
<evidence type="ECO:0000256" key="1">
    <source>
        <dbReference type="ARBA" id="ARBA00009013"/>
    </source>
</evidence>
<sequence length="109" mass="11531">MGSVLVAERSVERDALDEVQVRVALRGLVDLDTQPILRAALDRAMAEPGVRRVVVDMRDLTLLDSTGIATLVAAYRAGAAAGVTVRVVNPEGVVRRVLEITGVLQTLGG</sequence>
<dbReference type="PANTHER" id="PTHR33495:SF2">
    <property type="entry name" value="ANTI-SIGMA FACTOR ANTAGONIST TM_1081-RELATED"/>
    <property type="match status" value="1"/>
</dbReference>
<dbReference type="InterPro" id="IPR003658">
    <property type="entry name" value="Anti-sigma_ant"/>
</dbReference>
<dbReference type="SUPFAM" id="SSF52091">
    <property type="entry name" value="SpoIIaa-like"/>
    <property type="match status" value="1"/>
</dbReference>
<evidence type="ECO:0000313" key="5">
    <source>
        <dbReference type="Proteomes" id="UP001501444"/>
    </source>
</evidence>
<dbReference type="NCBIfam" id="TIGR00377">
    <property type="entry name" value="ant_ant_sig"/>
    <property type="match status" value="1"/>
</dbReference>
<comment type="similarity">
    <text evidence="1 2">Belongs to the anti-sigma-factor antagonist family.</text>
</comment>
<protein>
    <recommendedName>
        <fullName evidence="2">Anti-sigma factor antagonist</fullName>
    </recommendedName>
</protein>
<organism evidence="4 5">
    <name type="scientific">Dactylosporangium salmoneum</name>
    <dbReference type="NCBI Taxonomy" id="53361"/>
    <lineage>
        <taxon>Bacteria</taxon>
        <taxon>Bacillati</taxon>
        <taxon>Actinomycetota</taxon>
        <taxon>Actinomycetes</taxon>
        <taxon>Micromonosporales</taxon>
        <taxon>Micromonosporaceae</taxon>
        <taxon>Dactylosporangium</taxon>
    </lineage>
</organism>
<dbReference type="CDD" id="cd07043">
    <property type="entry name" value="STAS_anti-anti-sigma_factors"/>
    <property type="match status" value="1"/>
</dbReference>
<dbReference type="Gene3D" id="3.30.750.24">
    <property type="entry name" value="STAS domain"/>
    <property type="match status" value="1"/>
</dbReference>
<name>A0ABP5S861_9ACTN</name>
<dbReference type="PROSITE" id="PS50801">
    <property type="entry name" value="STAS"/>
    <property type="match status" value="1"/>
</dbReference>
<gene>
    <name evidence="4" type="ORF">GCM10010170_001210</name>
</gene>
<evidence type="ECO:0000259" key="3">
    <source>
        <dbReference type="PROSITE" id="PS50801"/>
    </source>
</evidence>
<accession>A0ABP5S861</accession>
<comment type="caution">
    <text evidence="4">The sequence shown here is derived from an EMBL/GenBank/DDBJ whole genome shotgun (WGS) entry which is preliminary data.</text>
</comment>
<evidence type="ECO:0000256" key="2">
    <source>
        <dbReference type="RuleBase" id="RU003749"/>
    </source>
</evidence>
<keyword evidence="5" id="KW-1185">Reference proteome</keyword>
<feature type="domain" description="STAS" evidence="3">
    <location>
        <begin position="23"/>
        <end position="109"/>
    </location>
</feature>
<dbReference type="PANTHER" id="PTHR33495">
    <property type="entry name" value="ANTI-SIGMA FACTOR ANTAGONIST TM_1081-RELATED-RELATED"/>
    <property type="match status" value="1"/>
</dbReference>
<dbReference type="EMBL" id="BAAARV010000003">
    <property type="protein sequence ID" value="GAA2326425.1"/>
    <property type="molecule type" value="Genomic_DNA"/>
</dbReference>
<dbReference type="Pfam" id="PF01740">
    <property type="entry name" value="STAS"/>
    <property type="match status" value="1"/>
</dbReference>
<dbReference type="InterPro" id="IPR002645">
    <property type="entry name" value="STAS_dom"/>
</dbReference>
<dbReference type="Proteomes" id="UP001501444">
    <property type="component" value="Unassembled WGS sequence"/>
</dbReference>
<proteinExistence type="inferred from homology"/>